<comment type="cofactor">
    <cofactor evidence="2">
        <name>Zn(2+)</name>
        <dbReference type="ChEBI" id="CHEBI:29105"/>
    </cofactor>
</comment>
<organism evidence="11">
    <name type="scientific">Aphanomyces astaci</name>
    <name type="common">Crayfish plague agent</name>
    <dbReference type="NCBI Taxonomy" id="112090"/>
    <lineage>
        <taxon>Eukaryota</taxon>
        <taxon>Sar</taxon>
        <taxon>Stramenopiles</taxon>
        <taxon>Oomycota</taxon>
        <taxon>Saprolegniomycetes</taxon>
        <taxon>Saprolegniales</taxon>
        <taxon>Verrucalvaceae</taxon>
        <taxon>Aphanomyces</taxon>
    </lineage>
</organism>
<evidence type="ECO:0000256" key="1">
    <source>
        <dbReference type="ARBA" id="ARBA00001623"/>
    </source>
</evidence>
<dbReference type="InterPro" id="IPR035680">
    <property type="entry name" value="Clx_II_MBL"/>
</dbReference>
<reference evidence="11" key="1">
    <citation type="submission" date="2013-12" db="EMBL/GenBank/DDBJ databases">
        <title>The Genome Sequence of Aphanomyces astaci APO3.</title>
        <authorList>
            <consortium name="The Broad Institute Genomics Platform"/>
            <person name="Russ C."/>
            <person name="Tyler B."/>
            <person name="van West P."/>
            <person name="Dieguez-Uribeondo J."/>
            <person name="Young S.K."/>
            <person name="Zeng Q."/>
            <person name="Gargeya S."/>
            <person name="Fitzgerald M."/>
            <person name="Abouelleil A."/>
            <person name="Alvarado L."/>
            <person name="Chapman S.B."/>
            <person name="Gainer-Dewar J."/>
            <person name="Goldberg J."/>
            <person name="Griggs A."/>
            <person name="Gujja S."/>
            <person name="Hansen M."/>
            <person name="Howarth C."/>
            <person name="Imamovic A."/>
            <person name="Ireland A."/>
            <person name="Larimer J."/>
            <person name="McCowan C."/>
            <person name="Murphy C."/>
            <person name="Pearson M."/>
            <person name="Poon T.W."/>
            <person name="Priest M."/>
            <person name="Roberts A."/>
            <person name="Saif S."/>
            <person name="Shea T."/>
            <person name="Sykes S."/>
            <person name="Wortman J."/>
            <person name="Nusbaum C."/>
            <person name="Birren B."/>
        </authorList>
    </citation>
    <scope>NUCLEOTIDE SEQUENCE [LARGE SCALE GENOMIC DNA]</scope>
    <source>
        <strain evidence="11">APO3</strain>
    </source>
</reference>
<dbReference type="STRING" id="112090.W4GT04"/>
<evidence type="ECO:0000256" key="6">
    <source>
        <dbReference type="ARBA" id="ARBA00022723"/>
    </source>
</evidence>
<feature type="domain" description="Metallo-beta-lactamase" evidence="10">
    <location>
        <begin position="82"/>
        <end position="248"/>
    </location>
</feature>
<dbReference type="OrthoDB" id="515692at2759"/>
<dbReference type="NCBIfam" id="TIGR03413">
    <property type="entry name" value="GSH_gloB"/>
    <property type="match status" value="1"/>
</dbReference>
<proteinExistence type="inferred from homology"/>
<evidence type="ECO:0000313" key="11">
    <source>
        <dbReference type="EMBL" id="ETV82870.1"/>
    </source>
</evidence>
<dbReference type="RefSeq" id="XP_009827541.1">
    <property type="nucleotide sequence ID" value="XM_009829239.1"/>
</dbReference>
<evidence type="ECO:0000256" key="7">
    <source>
        <dbReference type="ARBA" id="ARBA00022801"/>
    </source>
</evidence>
<dbReference type="SMART" id="SM00849">
    <property type="entry name" value="Lactamase_B"/>
    <property type="match status" value="1"/>
</dbReference>
<dbReference type="SUPFAM" id="SSF56281">
    <property type="entry name" value="Metallo-hydrolase/oxidoreductase"/>
    <property type="match status" value="1"/>
</dbReference>
<evidence type="ECO:0000256" key="4">
    <source>
        <dbReference type="ARBA" id="ARBA00006759"/>
    </source>
</evidence>
<evidence type="ECO:0000256" key="2">
    <source>
        <dbReference type="ARBA" id="ARBA00001947"/>
    </source>
</evidence>
<dbReference type="HAMAP" id="MF_01374">
    <property type="entry name" value="Glyoxalase_2"/>
    <property type="match status" value="1"/>
</dbReference>
<evidence type="ECO:0000256" key="5">
    <source>
        <dbReference type="ARBA" id="ARBA00011917"/>
    </source>
</evidence>
<dbReference type="GO" id="GO:0046872">
    <property type="term" value="F:metal ion binding"/>
    <property type="evidence" value="ECO:0007669"/>
    <property type="project" value="UniProtKB-KW"/>
</dbReference>
<evidence type="ECO:0000256" key="8">
    <source>
        <dbReference type="ARBA" id="ARBA00022833"/>
    </source>
</evidence>
<evidence type="ECO:0000256" key="3">
    <source>
        <dbReference type="ARBA" id="ARBA00004963"/>
    </source>
</evidence>
<dbReference type="InterPro" id="IPR017782">
    <property type="entry name" value="Hydroxyacylglutathione_Hdrlase"/>
</dbReference>
<keyword evidence="6" id="KW-0479">Metal-binding</keyword>
<dbReference type="PANTHER" id="PTHR11935:SF94">
    <property type="entry name" value="TENZING NORGAY, ISOFORM C"/>
    <property type="match status" value="1"/>
</dbReference>
<dbReference type="InterPro" id="IPR032282">
    <property type="entry name" value="HAGH_C"/>
</dbReference>
<dbReference type="GeneID" id="20806643"/>
<sequence length="331" mass="36704">MFFWKSAASAVPHRMWRHFQAPARRAAGLGLLRSNASLPSMRHPMTVHAHFSTEAPRKVKKSKVPQRSDPHLRVRLVPMFDDNYGFLVIDEANQHVVAVDPAQPSAMIPVLEEELSKPGREFLGILTTHGHADHCGGNVAIVDKFPDLLVAGPHNEVIPRVTKSLKGGEEFKIGAMTIEVLAVPCHTKGHLAYLISGDPSTPPLLFPGDTLFVGGCGRFFEGTAENMYHALYEVFLHLPKDTKVYCGHEYTMANLRFALSVDPTNAAVRDKINWAKLRRSKNLPTIPSTLREEMAYNPFLRVHDDVIVNAVGGTDPVAVLANLRRKKDSFI</sequence>
<comment type="similarity">
    <text evidence="4">Belongs to the metallo-beta-lactamase superfamily. Glyoxalase II family.</text>
</comment>
<name>W4GT04_APHAT</name>
<dbReference type="InterPro" id="IPR001279">
    <property type="entry name" value="Metallo-B-lactamas"/>
</dbReference>
<keyword evidence="7 11" id="KW-0378">Hydrolase</keyword>
<dbReference type="EC" id="3.1.2.6" evidence="5"/>
<comment type="catalytic activity">
    <reaction evidence="1">
        <text>an S-(2-hydroxyacyl)glutathione + H2O = a 2-hydroxy carboxylate + glutathione + H(+)</text>
        <dbReference type="Rhea" id="RHEA:21864"/>
        <dbReference type="ChEBI" id="CHEBI:15377"/>
        <dbReference type="ChEBI" id="CHEBI:15378"/>
        <dbReference type="ChEBI" id="CHEBI:57925"/>
        <dbReference type="ChEBI" id="CHEBI:58896"/>
        <dbReference type="ChEBI" id="CHEBI:71261"/>
        <dbReference type="EC" id="3.1.2.6"/>
    </reaction>
</comment>
<protein>
    <recommendedName>
        <fullName evidence="5">hydroxyacylglutathione hydrolase</fullName>
        <ecNumber evidence="5">3.1.2.6</ecNumber>
    </recommendedName>
    <alternativeName>
        <fullName evidence="9">Glyoxalase II</fullName>
    </alternativeName>
</protein>
<comment type="pathway">
    <text evidence="3">Secondary metabolite metabolism; methylglyoxal degradation; (R)-lactate from methylglyoxal: step 2/2.</text>
</comment>
<dbReference type="Pfam" id="PF16123">
    <property type="entry name" value="HAGH_C"/>
    <property type="match status" value="1"/>
</dbReference>
<keyword evidence="8" id="KW-0862">Zinc</keyword>
<dbReference type="Pfam" id="PF00753">
    <property type="entry name" value="Lactamase_B"/>
    <property type="match status" value="1"/>
</dbReference>
<dbReference type="AlphaFoldDB" id="W4GT04"/>
<dbReference type="InterPro" id="IPR036866">
    <property type="entry name" value="RibonucZ/Hydroxyglut_hydro"/>
</dbReference>
<dbReference type="GO" id="GO:0004416">
    <property type="term" value="F:hydroxyacylglutathione hydrolase activity"/>
    <property type="evidence" value="ECO:0007669"/>
    <property type="project" value="UniProtKB-EC"/>
</dbReference>
<gene>
    <name evidence="11" type="ORF">H257_04647</name>
</gene>
<dbReference type="VEuPathDB" id="FungiDB:H257_04647"/>
<evidence type="ECO:0000256" key="9">
    <source>
        <dbReference type="ARBA" id="ARBA00031044"/>
    </source>
</evidence>
<dbReference type="GO" id="GO:0019243">
    <property type="term" value="P:methylglyoxal catabolic process to D-lactate via S-lactoyl-glutathione"/>
    <property type="evidence" value="ECO:0007669"/>
    <property type="project" value="InterPro"/>
</dbReference>
<accession>W4GT04</accession>
<evidence type="ECO:0000259" key="10">
    <source>
        <dbReference type="SMART" id="SM00849"/>
    </source>
</evidence>
<dbReference type="EMBL" id="KI913121">
    <property type="protein sequence ID" value="ETV82870.1"/>
    <property type="molecule type" value="Genomic_DNA"/>
</dbReference>
<dbReference type="CDD" id="cd07723">
    <property type="entry name" value="hydroxyacylglutathione_hydrolase_MBL-fold"/>
    <property type="match status" value="1"/>
</dbReference>
<dbReference type="Gene3D" id="3.60.15.10">
    <property type="entry name" value="Ribonuclease Z/Hydroxyacylglutathione hydrolase-like"/>
    <property type="match status" value="1"/>
</dbReference>
<dbReference type="PANTHER" id="PTHR11935">
    <property type="entry name" value="BETA LACTAMASE DOMAIN"/>
    <property type="match status" value="1"/>
</dbReference>